<organism evidence="2 3">
    <name type="scientific">Leersia perrieri</name>
    <dbReference type="NCBI Taxonomy" id="77586"/>
    <lineage>
        <taxon>Eukaryota</taxon>
        <taxon>Viridiplantae</taxon>
        <taxon>Streptophyta</taxon>
        <taxon>Embryophyta</taxon>
        <taxon>Tracheophyta</taxon>
        <taxon>Spermatophyta</taxon>
        <taxon>Magnoliopsida</taxon>
        <taxon>Liliopsida</taxon>
        <taxon>Poales</taxon>
        <taxon>Poaceae</taxon>
        <taxon>BOP clade</taxon>
        <taxon>Oryzoideae</taxon>
        <taxon>Oryzeae</taxon>
        <taxon>Oryzinae</taxon>
        <taxon>Leersia</taxon>
    </lineage>
</organism>
<dbReference type="HOGENOM" id="CLU_2691351_0_0_1"/>
<evidence type="ECO:0000313" key="3">
    <source>
        <dbReference type="Proteomes" id="UP000032180"/>
    </source>
</evidence>
<reference evidence="3" key="2">
    <citation type="submission" date="2013-12" db="EMBL/GenBank/DDBJ databases">
        <authorList>
            <person name="Yu Y."/>
            <person name="Lee S."/>
            <person name="de Baynast K."/>
            <person name="Wissotski M."/>
            <person name="Liu L."/>
            <person name="Talag J."/>
            <person name="Goicoechea J."/>
            <person name="Angelova A."/>
            <person name="Jetty R."/>
            <person name="Kudrna D."/>
            <person name="Golser W."/>
            <person name="Rivera L."/>
            <person name="Zhang J."/>
            <person name="Wing R."/>
        </authorList>
    </citation>
    <scope>NUCLEOTIDE SEQUENCE</scope>
</reference>
<proteinExistence type="predicted"/>
<dbReference type="AlphaFoldDB" id="A0A0D9XDZ4"/>
<sequence>MASTAARRWRRRPWKRDGGHGCSGVQGSAMYGGIHGGATTAAASRFVTGCLFLLAASSPQKTELVIIAEGDHRR</sequence>
<dbReference type="Proteomes" id="UP000032180">
    <property type="component" value="Chromosome 9"/>
</dbReference>
<reference evidence="2" key="3">
    <citation type="submission" date="2015-04" db="UniProtKB">
        <authorList>
            <consortium name="EnsemblPlants"/>
        </authorList>
    </citation>
    <scope>IDENTIFICATION</scope>
</reference>
<evidence type="ECO:0000313" key="2">
    <source>
        <dbReference type="EnsemblPlants" id="LPERR09G07840.1"/>
    </source>
</evidence>
<evidence type="ECO:0000256" key="1">
    <source>
        <dbReference type="SAM" id="MobiDB-lite"/>
    </source>
</evidence>
<name>A0A0D9XDZ4_9ORYZ</name>
<dbReference type="EnsemblPlants" id="LPERR09G07840.1">
    <property type="protein sequence ID" value="LPERR09G07840.1"/>
    <property type="gene ID" value="LPERR09G07840"/>
</dbReference>
<reference evidence="2 3" key="1">
    <citation type="submission" date="2012-08" db="EMBL/GenBank/DDBJ databases">
        <title>Oryza genome evolution.</title>
        <authorList>
            <person name="Wing R.A."/>
        </authorList>
    </citation>
    <scope>NUCLEOTIDE SEQUENCE</scope>
</reference>
<feature type="region of interest" description="Disordered" evidence="1">
    <location>
        <begin position="1"/>
        <end position="21"/>
    </location>
</feature>
<protein>
    <submittedName>
        <fullName evidence="2">Uncharacterized protein</fullName>
    </submittedName>
</protein>
<dbReference type="Gramene" id="LPERR09G07840.1">
    <property type="protein sequence ID" value="LPERR09G07840.1"/>
    <property type="gene ID" value="LPERR09G07840"/>
</dbReference>
<keyword evidence="3" id="KW-1185">Reference proteome</keyword>
<accession>A0A0D9XDZ4</accession>